<proteinExistence type="predicted"/>
<dbReference type="PANTHER" id="PTHR30404:SF0">
    <property type="entry name" value="N-ACETYLMURAMOYL-L-ALANINE AMIDASE AMIC"/>
    <property type="match status" value="1"/>
</dbReference>
<reference evidence="4 5" key="1">
    <citation type="submission" date="2019-02" db="EMBL/GenBank/DDBJ databases">
        <title>Genomic Encyclopedia of Type Strains, Phase IV (KMG-IV): sequencing the most valuable type-strain genomes for metagenomic binning, comparative biology and taxonomic classification.</title>
        <authorList>
            <person name="Goeker M."/>
        </authorList>
    </citation>
    <scope>NUCLEOTIDE SEQUENCE [LARGE SCALE GENOMIC DNA]</scope>
    <source>
        <strain evidence="4 5">DSM 45622</strain>
    </source>
</reference>
<gene>
    <name evidence="4" type="ORF">EV189_3509</name>
</gene>
<dbReference type="GO" id="GO:0008745">
    <property type="term" value="F:N-acetylmuramoyl-L-alanine amidase activity"/>
    <property type="evidence" value="ECO:0007669"/>
    <property type="project" value="InterPro"/>
</dbReference>
<dbReference type="CDD" id="cd02696">
    <property type="entry name" value="MurNAc-LAA"/>
    <property type="match status" value="1"/>
</dbReference>
<organism evidence="4 5">
    <name type="scientific">Motilibacter rhizosphaerae</name>
    <dbReference type="NCBI Taxonomy" id="598652"/>
    <lineage>
        <taxon>Bacteria</taxon>
        <taxon>Bacillati</taxon>
        <taxon>Actinomycetota</taxon>
        <taxon>Actinomycetes</taxon>
        <taxon>Motilibacterales</taxon>
        <taxon>Motilibacteraceae</taxon>
        <taxon>Motilibacter</taxon>
    </lineage>
</organism>
<dbReference type="Pfam" id="PF01520">
    <property type="entry name" value="Amidase_3"/>
    <property type="match status" value="1"/>
</dbReference>
<dbReference type="GO" id="GO:0009253">
    <property type="term" value="P:peptidoglycan catabolic process"/>
    <property type="evidence" value="ECO:0007669"/>
    <property type="project" value="InterPro"/>
</dbReference>
<dbReference type="SMART" id="SM00646">
    <property type="entry name" value="Ami_3"/>
    <property type="match status" value="1"/>
</dbReference>
<feature type="signal peptide" evidence="2">
    <location>
        <begin position="1"/>
        <end position="23"/>
    </location>
</feature>
<name>A0A4Q7NB40_9ACTN</name>
<feature type="chain" id="PRO_5020971612" evidence="2">
    <location>
        <begin position="24"/>
        <end position="250"/>
    </location>
</feature>
<protein>
    <submittedName>
        <fullName evidence="4">N-acetylmuramoyl-L-alanine amidase</fullName>
    </submittedName>
</protein>
<dbReference type="SUPFAM" id="SSF53187">
    <property type="entry name" value="Zn-dependent exopeptidases"/>
    <property type="match status" value="1"/>
</dbReference>
<dbReference type="GO" id="GO:0030288">
    <property type="term" value="C:outer membrane-bounded periplasmic space"/>
    <property type="evidence" value="ECO:0007669"/>
    <property type="project" value="TreeGrafter"/>
</dbReference>
<comment type="caution">
    <text evidence="4">The sequence shown here is derived from an EMBL/GenBank/DDBJ whole genome shotgun (WGS) entry which is preliminary data.</text>
</comment>
<dbReference type="Proteomes" id="UP000293638">
    <property type="component" value="Unassembled WGS sequence"/>
</dbReference>
<dbReference type="PANTHER" id="PTHR30404">
    <property type="entry name" value="N-ACETYLMURAMOYL-L-ALANINE AMIDASE"/>
    <property type="match status" value="1"/>
</dbReference>
<evidence type="ECO:0000313" key="4">
    <source>
        <dbReference type="EMBL" id="RZS80030.1"/>
    </source>
</evidence>
<keyword evidence="1" id="KW-0378">Hydrolase</keyword>
<dbReference type="AlphaFoldDB" id="A0A4Q7NB40"/>
<dbReference type="Gene3D" id="3.40.630.40">
    <property type="entry name" value="Zn-dependent exopeptidases"/>
    <property type="match status" value="1"/>
</dbReference>
<evidence type="ECO:0000256" key="2">
    <source>
        <dbReference type="SAM" id="SignalP"/>
    </source>
</evidence>
<dbReference type="InterPro" id="IPR050695">
    <property type="entry name" value="N-acetylmuramoyl_amidase_3"/>
</dbReference>
<evidence type="ECO:0000259" key="3">
    <source>
        <dbReference type="SMART" id="SM00646"/>
    </source>
</evidence>
<dbReference type="InterPro" id="IPR002508">
    <property type="entry name" value="MurNAc-LAA_cat"/>
</dbReference>
<sequence length="250" mass="25786">MRRAPLVLVCALLAAAPAAPAQAAARPLAGIRVVLDPGHDGGNASHPSVINRPVDAGGFRKPCNTTGTSTNHGYAEHAFTFAVARTLAARLRALGATVVLTRTTDTGVGPCVDRRARIANAAHPDVVVSIHADGAPGRDRGFHVIEPGLAPDKGNRAILTSSDRLARDLRAAVLAEGPLPAARYPGGIITPGLARRTDLAGLDLSRYPVALIECGNMRNATDASVQSSAEGRSEIADGILAGIEAFVRRG</sequence>
<feature type="domain" description="MurNAc-LAA" evidence="3">
    <location>
        <begin position="116"/>
        <end position="244"/>
    </location>
</feature>
<evidence type="ECO:0000256" key="1">
    <source>
        <dbReference type="ARBA" id="ARBA00022801"/>
    </source>
</evidence>
<dbReference type="EMBL" id="SGXD01000005">
    <property type="protein sequence ID" value="RZS80030.1"/>
    <property type="molecule type" value="Genomic_DNA"/>
</dbReference>
<dbReference type="OrthoDB" id="3268878at2"/>
<keyword evidence="2" id="KW-0732">Signal</keyword>
<accession>A0A4Q7NB40</accession>
<evidence type="ECO:0000313" key="5">
    <source>
        <dbReference type="Proteomes" id="UP000293638"/>
    </source>
</evidence>
<dbReference type="RefSeq" id="WP_130494244.1">
    <property type="nucleotide sequence ID" value="NZ_SGXD01000005.1"/>
</dbReference>
<keyword evidence="5" id="KW-1185">Reference proteome</keyword>